<dbReference type="EMBL" id="AABL01000300">
    <property type="protein sequence ID" value="EAA20428.1"/>
    <property type="molecule type" value="Genomic_DNA"/>
</dbReference>
<comment type="caution">
    <text evidence="1">The sequence shown here is derived from an EMBL/GenBank/DDBJ whole genome shotgun (WGS) entry which is preliminary data.</text>
</comment>
<gene>
    <name evidence="1" type="ORF">PY01139</name>
</gene>
<proteinExistence type="predicted"/>
<evidence type="ECO:0000313" key="1">
    <source>
        <dbReference type="EMBL" id="EAA20428.1"/>
    </source>
</evidence>
<name>Q7RQF9_PLAYO</name>
<sequence length="92" mass="11155">MNKTLCANFLTRSYLLRQHEKNNTKVNLDIKNAEILFNKVIYKRWTIEQNEMLEDVLTYFYFKIKNDRLLSDIGKYLYPELGERESFLEIVL</sequence>
<dbReference type="Proteomes" id="UP000008553">
    <property type="component" value="Unassembled WGS sequence"/>
</dbReference>
<dbReference type="STRING" id="73239.Q7RQF9"/>
<reference evidence="1 2" key="1">
    <citation type="journal article" date="2002" name="Nature">
        <title>Genome sequence and comparative analysis of the model rodent malaria parasite Plasmodium yoelii yoelii.</title>
        <authorList>
            <person name="Carlton J.M."/>
            <person name="Angiuoli S.V."/>
            <person name="Suh B.B."/>
            <person name="Kooij T.W."/>
            <person name="Pertea M."/>
            <person name="Silva J.C."/>
            <person name="Ermolaeva M.D."/>
            <person name="Allen J.E."/>
            <person name="Selengut J.D."/>
            <person name="Koo H.L."/>
            <person name="Peterson J.D."/>
            <person name="Pop M."/>
            <person name="Kosack D.S."/>
            <person name="Shumway M.F."/>
            <person name="Bidwell S.L."/>
            <person name="Shallom S.J."/>
            <person name="van Aken S.E."/>
            <person name="Riedmuller S.B."/>
            <person name="Feldblyum T.V."/>
            <person name="Cho J.K."/>
            <person name="Quackenbush J."/>
            <person name="Sedegah M."/>
            <person name="Shoaibi A."/>
            <person name="Cummings L.M."/>
            <person name="Florens L."/>
            <person name="Yates J.R."/>
            <person name="Raine J.D."/>
            <person name="Sinden R.E."/>
            <person name="Harris M.A."/>
            <person name="Cunningham D.A."/>
            <person name="Preiser P.R."/>
            <person name="Bergman L.W."/>
            <person name="Vaidya A.B."/>
            <person name="van Lin L.H."/>
            <person name="Janse C.J."/>
            <person name="Waters A.P."/>
            <person name="Smith H.O."/>
            <person name="White O.R."/>
            <person name="Salzberg S.L."/>
            <person name="Venter J.C."/>
            <person name="Fraser C.M."/>
            <person name="Hoffman S.L."/>
            <person name="Gardner M.J."/>
            <person name="Carucci D.J."/>
        </authorList>
    </citation>
    <scope>NUCLEOTIDE SEQUENCE [LARGE SCALE GENOMIC DNA]</scope>
    <source>
        <strain evidence="1 2">17XNL</strain>
    </source>
</reference>
<dbReference type="PaxDb" id="73239-Q7RQF9"/>
<dbReference type="AlphaFoldDB" id="Q7RQF9"/>
<dbReference type="InParanoid" id="Q7RQF9"/>
<organism evidence="1 2">
    <name type="scientific">Plasmodium yoelii yoelii</name>
    <dbReference type="NCBI Taxonomy" id="73239"/>
    <lineage>
        <taxon>Eukaryota</taxon>
        <taxon>Sar</taxon>
        <taxon>Alveolata</taxon>
        <taxon>Apicomplexa</taxon>
        <taxon>Aconoidasida</taxon>
        <taxon>Haemosporida</taxon>
        <taxon>Plasmodiidae</taxon>
        <taxon>Plasmodium</taxon>
        <taxon>Plasmodium (Vinckeia)</taxon>
    </lineage>
</organism>
<accession>Q7RQF9</accession>
<protein>
    <submittedName>
        <fullName evidence="1">Uncharacterized protein</fullName>
    </submittedName>
</protein>
<keyword evidence="2" id="KW-1185">Reference proteome</keyword>
<evidence type="ECO:0000313" key="2">
    <source>
        <dbReference type="Proteomes" id="UP000008553"/>
    </source>
</evidence>